<evidence type="ECO:0000256" key="4">
    <source>
        <dbReference type="ARBA" id="ARBA00022553"/>
    </source>
</evidence>
<dbReference type="Pfam" id="PF08376">
    <property type="entry name" value="NIT"/>
    <property type="match status" value="1"/>
</dbReference>
<dbReference type="InterPro" id="IPR003594">
    <property type="entry name" value="HATPase_dom"/>
</dbReference>
<keyword evidence="7" id="KW-0547">Nucleotide-binding</keyword>
<sequence length="1052" mass="110682">MRKKRLRGSNHEQGGEPRRQEASPQRSTARVRNRLAVSVAVVSLAVLGAGAPAVLGALDDTTDAQKLVDLAETNRGAVTLSHALADERDAMTEYVAAGRNSASGAGVSESQRARVDRQVKEVGPSTPAEVRRLLDALPKVRQQALTGNGSALDVYESYTETIQALGGLADTLARRLEAGADDGSAAALAPLGRATEEASATRGLLLGALAAGGSQPKLTSAAQRTNVSEQSALSDFNQLAPSSVRDRFARTVNGTEVTAAERYIARLTDQPQLSDTDRFLSDERVESSLSARIDRMRGVESSLATAEIEHLEKLRDDEVTDLEVGIGLLGACLLLAIGAGVQAARSMTRPLAALRLGARRVAADPVAEEPIAFKGRDDEFAEAVRAVNQMHQAAVREHERALKLDAERTRLIEERRKLADERSELRRERDAVATRLEGLRARVHGSFVSLALRTLGLIERQLTIIEQMEEREQDPDRLQTLFQLDHLATGMRRYGENLLVIAGSENKAAHPGPVPLLDVLRASISEVERYDRVQIQSLPQHAQVAGYAADSISHLVAELLENATTFSPPDTMVQIAGWLLESGEVMLSVQDEGIGMTPERFVELNGRLADPVPEYCQGPQPEDPLGLGLYVVTRLAARHGVRVQLREQKPGGVAAVVVLPTKILPAGPPGAGLPPAVPAGSSYGGASLPSFPGSVAEANSNTLPGQVRPALTASGTSAADLESPRTLSHRRGGRLGLPRPGAATEGADGPARTAATPTGTPSGGPAQDPRPGTADPAAAAAPGLEFAQEPTPPRGHPMPSDGGTLPMLPRRAAKQDPDPLVEAAERTIQLSGRRGETVPDPRRPAQRGGGDTIGGHGMRPVGADAWGPIADAPIADGPAAGVPAPAGPADATRSVTGPSLIERAEHTRPGVEPSATAATGQDAAHQPGLPQRRAAADAPDGAGTALSGVPGQRAPEQAAARERGLPERRLTDKGLPKRTPRNVALPEPDPQERTGAVNAEELRRRLGGFQKGAREGRRDAEAEFAGRGPAGERQRGQSGAQDEGGTVEEARR</sequence>
<name>A0ABU2XR44_9ACTN</name>
<dbReference type="Proteomes" id="UP001180754">
    <property type="component" value="Unassembled WGS sequence"/>
</dbReference>
<evidence type="ECO:0000259" key="15">
    <source>
        <dbReference type="PROSITE" id="PS50109"/>
    </source>
</evidence>
<dbReference type="SMART" id="SM00387">
    <property type="entry name" value="HATPase_c"/>
    <property type="match status" value="1"/>
</dbReference>
<dbReference type="EC" id="2.7.13.3" evidence="3"/>
<protein>
    <recommendedName>
        <fullName evidence="3">histidine kinase</fullName>
        <ecNumber evidence="3">2.7.13.3</ecNumber>
    </recommendedName>
</protein>
<dbReference type="Pfam" id="PF00672">
    <property type="entry name" value="HAMP"/>
    <property type="match status" value="1"/>
</dbReference>
<feature type="compositionally biased region" description="Low complexity" evidence="13">
    <location>
        <begin position="867"/>
        <end position="891"/>
    </location>
</feature>
<keyword evidence="6 14" id="KW-0812">Transmembrane</keyword>
<dbReference type="Gene3D" id="3.30.565.10">
    <property type="entry name" value="Histidine kinase-like ATPase, C-terminal domain"/>
    <property type="match status" value="1"/>
</dbReference>
<evidence type="ECO:0000256" key="2">
    <source>
        <dbReference type="ARBA" id="ARBA00004370"/>
    </source>
</evidence>
<feature type="compositionally biased region" description="Basic and acidic residues" evidence="13">
    <location>
        <begin position="9"/>
        <end position="21"/>
    </location>
</feature>
<feature type="region of interest" description="Disordered" evidence="13">
    <location>
        <begin position="715"/>
        <end position="1052"/>
    </location>
</feature>
<organism evidence="17 18">
    <name type="scientific">Streptomyces lonegramiae</name>
    <dbReference type="NCBI Taxonomy" id="3075524"/>
    <lineage>
        <taxon>Bacteria</taxon>
        <taxon>Bacillati</taxon>
        <taxon>Actinomycetota</taxon>
        <taxon>Actinomycetes</taxon>
        <taxon>Kitasatosporales</taxon>
        <taxon>Streptomycetaceae</taxon>
        <taxon>Streptomyces</taxon>
    </lineage>
</organism>
<evidence type="ECO:0000256" key="1">
    <source>
        <dbReference type="ARBA" id="ARBA00000085"/>
    </source>
</evidence>
<keyword evidence="11" id="KW-0902">Two-component regulatory system</keyword>
<feature type="region of interest" description="Disordered" evidence="13">
    <location>
        <begin position="99"/>
        <end position="124"/>
    </location>
</feature>
<keyword evidence="9" id="KW-0067">ATP-binding</keyword>
<feature type="coiled-coil region" evidence="12">
    <location>
        <begin position="401"/>
        <end position="442"/>
    </location>
</feature>
<keyword evidence="4" id="KW-0597">Phosphoprotein</keyword>
<dbReference type="InterPro" id="IPR003660">
    <property type="entry name" value="HAMP_dom"/>
</dbReference>
<evidence type="ECO:0000256" key="3">
    <source>
        <dbReference type="ARBA" id="ARBA00012438"/>
    </source>
</evidence>
<evidence type="ECO:0000256" key="14">
    <source>
        <dbReference type="SAM" id="Phobius"/>
    </source>
</evidence>
<dbReference type="InterPro" id="IPR013587">
    <property type="entry name" value="Nitrate/nitrite_sensing"/>
</dbReference>
<evidence type="ECO:0000259" key="16">
    <source>
        <dbReference type="PROSITE" id="PS50885"/>
    </source>
</evidence>
<feature type="domain" description="Histidine kinase" evidence="15">
    <location>
        <begin position="552"/>
        <end position="663"/>
    </location>
</feature>
<dbReference type="PANTHER" id="PTHR44936">
    <property type="entry name" value="SENSOR PROTEIN CREC"/>
    <property type="match status" value="1"/>
</dbReference>
<dbReference type="PANTHER" id="PTHR44936:SF9">
    <property type="entry name" value="SENSOR PROTEIN CREC"/>
    <property type="match status" value="1"/>
</dbReference>
<feature type="compositionally biased region" description="Basic and acidic residues" evidence="13">
    <location>
        <begin position="111"/>
        <end position="120"/>
    </location>
</feature>
<evidence type="ECO:0000256" key="6">
    <source>
        <dbReference type="ARBA" id="ARBA00022692"/>
    </source>
</evidence>
<comment type="caution">
    <text evidence="17">The sequence shown here is derived from an EMBL/GenBank/DDBJ whole genome shotgun (WGS) entry which is preliminary data.</text>
</comment>
<dbReference type="InterPro" id="IPR036890">
    <property type="entry name" value="HATPase_C_sf"/>
</dbReference>
<evidence type="ECO:0000256" key="9">
    <source>
        <dbReference type="ARBA" id="ARBA00022840"/>
    </source>
</evidence>
<keyword evidence="8" id="KW-0418">Kinase</keyword>
<evidence type="ECO:0000256" key="10">
    <source>
        <dbReference type="ARBA" id="ARBA00022989"/>
    </source>
</evidence>
<keyword evidence="5" id="KW-0808">Transferase</keyword>
<dbReference type="PROSITE" id="PS50885">
    <property type="entry name" value="HAMP"/>
    <property type="match status" value="1"/>
</dbReference>
<dbReference type="EMBL" id="JAVRFD010000025">
    <property type="protein sequence ID" value="MDT0548307.1"/>
    <property type="molecule type" value="Genomic_DNA"/>
</dbReference>
<evidence type="ECO:0000256" key="8">
    <source>
        <dbReference type="ARBA" id="ARBA00022777"/>
    </source>
</evidence>
<keyword evidence="12" id="KW-0175">Coiled coil</keyword>
<keyword evidence="14" id="KW-0472">Membrane</keyword>
<keyword evidence="10 14" id="KW-1133">Transmembrane helix</keyword>
<dbReference type="SUPFAM" id="SSF55874">
    <property type="entry name" value="ATPase domain of HSP90 chaperone/DNA topoisomerase II/histidine kinase"/>
    <property type="match status" value="1"/>
</dbReference>
<feature type="compositionally biased region" description="Basic and acidic residues" evidence="13">
    <location>
        <begin position="833"/>
        <end position="843"/>
    </location>
</feature>
<feature type="compositionally biased region" description="Basic and acidic residues" evidence="13">
    <location>
        <begin position="1012"/>
        <end position="1021"/>
    </location>
</feature>
<feature type="domain" description="HAMP" evidence="16">
    <location>
        <begin position="345"/>
        <end position="399"/>
    </location>
</feature>
<evidence type="ECO:0000256" key="7">
    <source>
        <dbReference type="ARBA" id="ARBA00022741"/>
    </source>
</evidence>
<reference evidence="17" key="1">
    <citation type="submission" date="2024-05" db="EMBL/GenBank/DDBJ databases">
        <title>30 novel species of actinomycetes from the DSMZ collection.</title>
        <authorList>
            <person name="Nouioui I."/>
        </authorList>
    </citation>
    <scope>NUCLEOTIDE SEQUENCE</scope>
    <source>
        <strain evidence="17">DSM 41529</strain>
    </source>
</reference>
<gene>
    <name evidence="17" type="ORF">RND15_37295</name>
</gene>
<evidence type="ECO:0000256" key="11">
    <source>
        <dbReference type="ARBA" id="ARBA00023012"/>
    </source>
</evidence>
<dbReference type="InterPro" id="IPR050980">
    <property type="entry name" value="2C_sensor_his_kinase"/>
</dbReference>
<feature type="region of interest" description="Disordered" evidence="13">
    <location>
        <begin position="1"/>
        <end position="30"/>
    </location>
</feature>
<evidence type="ECO:0000313" key="18">
    <source>
        <dbReference type="Proteomes" id="UP001180754"/>
    </source>
</evidence>
<feature type="compositionally biased region" description="Low complexity" evidence="13">
    <location>
        <begin position="936"/>
        <end position="958"/>
    </location>
</feature>
<comment type="catalytic activity">
    <reaction evidence="1">
        <text>ATP + protein L-histidine = ADP + protein N-phospho-L-histidine.</text>
        <dbReference type="EC" id="2.7.13.3"/>
    </reaction>
</comment>
<dbReference type="PROSITE" id="PS50109">
    <property type="entry name" value="HIS_KIN"/>
    <property type="match status" value="1"/>
</dbReference>
<accession>A0ABU2XR44</accession>
<dbReference type="SMART" id="SM00304">
    <property type="entry name" value="HAMP"/>
    <property type="match status" value="1"/>
</dbReference>
<feature type="compositionally biased region" description="Basic and acidic residues" evidence="13">
    <location>
        <begin position="959"/>
        <end position="975"/>
    </location>
</feature>
<comment type="subcellular location">
    <subcellularLocation>
        <location evidence="2">Membrane</location>
    </subcellularLocation>
</comment>
<evidence type="ECO:0000256" key="5">
    <source>
        <dbReference type="ARBA" id="ARBA00022679"/>
    </source>
</evidence>
<evidence type="ECO:0000256" key="13">
    <source>
        <dbReference type="SAM" id="MobiDB-lite"/>
    </source>
</evidence>
<feature type="compositionally biased region" description="Low complexity" evidence="13">
    <location>
        <begin position="749"/>
        <end position="783"/>
    </location>
</feature>
<feature type="transmembrane region" description="Helical" evidence="14">
    <location>
        <begin position="35"/>
        <end position="58"/>
    </location>
</feature>
<proteinExistence type="predicted"/>
<dbReference type="Pfam" id="PF02518">
    <property type="entry name" value="HATPase_c"/>
    <property type="match status" value="1"/>
</dbReference>
<feature type="compositionally biased region" description="Gly residues" evidence="13">
    <location>
        <begin position="847"/>
        <end position="857"/>
    </location>
</feature>
<evidence type="ECO:0000313" key="17">
    <source>
        <dbReference type="EMBL" id="MDT0548307.1"/>
    </source>
</evidence>
<dbReference type="InterPro" id="IPR005467">
    <property type="entry name" value="His_kinase_dom"/>
</dbReference>
<keyword evidence="18" id="KW-1185">Reference proteome</keyword>
<dbReference type="RefSeq" id="WP_311728878.1">
    <property type="nucleotide sequence ID" value="NZ_JAVRFD010000025.1"/>
</dbReference>
<evidence type="ECO:0000256" key="12">
    <source>
        <dbReference type="SAM" id="Coils"/>
    </source>
</evidence>
<dbReference type="Gene3D" id="6.10.340.10">
    <property type="match status" value="1"/>
</dbReference>